<dbReference type="EMBL" id="LVHG01000095">
    <property type="protein sequence ID" value="OAK57000.1"/>
    <property type="molecule type" value="Genomic_DNA"/>
</dbReference>
<protein>
    <submittedName>
        <fullName evidence="2">Uncharacterized protein</fullName>
    </submittedName>
</protein>
<evidence type="ECO:0000256" key="1">
    <source>
        <dbReference type="SAM" id="Phobius"/>
    </source>
</evidence>
<gene>
    <name evidence="2" type="ORF">A3K87_03660</name>
</gene>
<keyword evidence="1" id="KW-0472">Membrane</keyword>
<comment type="caution">
    <text evidence="2">The sequence shown here is derived from an EMBL/GenBank/DDBJ whole genome shotgun (WGS) entry which is preliminary data.</text>
</comment>
<reference evidence="2 3" key="1">
    <citation type="submission" date="2016-03" db="EMBL/GenBank/DDBJ databases">
        <title>Genome sequence of Variovorax paradoxus KB5.</title>
        <authorList>
            <person name="Jeong H."/>
            <person name="Hong C.E."/>
            <person name="Jo S.H."/>
            <person name="Park J.M."/>
        </authorList>
    </citation>
    <scope>NUCLEOTIDE SEQUENCE [LARGE SCALE GENOMIC DNA]</scope>
    <source>
        <strain evidence="2 3">KB5</strain>
    </source>
</reference>
<evidence type="ECO:0000313" key="3">
    <source>
        <dbReference type="Proteomes" id="UP000077852"/>
    </source>
</evidence>
<organism evidence="2 3">
    <name type="scientific">Variovorax paradoxus</name>
    <dbReference type="NCBI Taxonomy" id="34073"/>
    <lineage>
        <taxon>Bacteria</taxon>
        <taxon>Pseudomonadati</taxon>
        <taxon>Pseudomonadota</taxon>
        <taxon>Betaproteobacteria</taxon>
        <taxon>Burkholderiales</taxon>
        <taxon>Comamonadaceae</taxon>
        <taxon>Variovorax</taxon>
    </lineage>
</organism>
<feature type="transmembrane region" description="Helical" evidence="1">
    <location>
        <begin position="133"/>
        <end position="150"/>
    </location>
</feature>
<accession>A0AA91DIS8</accession>
<name>A0AA91DIS8_VARPD</name>
<evidence type="ECO:0000313" key="2">
    <source>
        <dbReference type="EMBL" id="OAK57000.1"/>
    </source>
</evidence>
<feature type="transmembrane region" description="Helical" evidence="1">
    <location>
        <begin position="252"/>
        <end position="278"/>
    </location>
</feature>
<sequence length="288" mass="31445">MENGRILRPDRASTMPLPKPLLLQRAYLLLIAVLVFVGCWVAPIDAPARAQVNDGLKRALTTFAAARALGAVVSVAQGTQVDATPGGVGVSFAPGQALKPLNELIEQFAAVMLAASVSFGIQLVLLSIGAHHLMSYLVCAVALAWIVWRWRRGSSPRWLQSALIGLLLVRFAVPLAAVANEGLYRVFMANDYQVALSGIEKSPTAVVDATQEAPVAQEGWRDRIERWLPKLPNLKATYDQILKSASDWAERIVKLIALFVLQTIVLPLVFLFAAWRLARAAIREPLRK</sequence>
<dbReference type="AlphaFoldDB" id="A0AA91DIS8"/>
<keyword evidence="1" id="KW-1133">Transmembrane helix</keyword>
<feature type="transmembrane region" description="Helical" evidence="1">
    <location>
        <begin position="162"/>
        <end position="179"/>
    </location>
</feature>
<feature type="transmembrane region" description="Helical" evidence="1">
    <location>
        <begin position="26"/>
        <end position="48"/>
    </location>
</feature>
<dbReference type="Proteomes" id="UP000077852">
    <property type="component" value="Unassembled WGS sequence"/>
</dbReference>
<keyword evidence="1" id="KW-0812">Transmembrane</keyword>
<proteinExistence type="predicted"/>